<dbReference type="Gene3D" id="3.30.300.160">
    <property type="entry name" value="Type II secretion system, protein E, N-terminal domain"/>
    <property type="match status" value="1"/>
</dbReference>
<dbReference type="PANTHER" id="PTHR30258:SF2">
    <property type="entry name" value="COMG OPERON PROTEIN 1"/>
    <property type="match status" value="1"/>
</dbReference>
<evidence type="ECO:0000259" key="4">
    <source>
        <dbReference type="PROSITE" id="PS00662"/>
    </source>
</evidence>
<keyword evidence="6" id="KW-1185">Reference proteome</keyword>
<dbReference type="Proteomes" id="UP000807370">
    <property type="component" value="Unassembled WGS sequence"/>
</dbReference>
<keyword evidence="2" id="KW-0547">Nucleotide-binding</keyword>
<evidence type="ECO:0000313" key="6">
    <source>
        <dbReference type="Proteomes" id="UP000807370"/>
    </source>
</evidence>
<dbReference type="Gene3D" id="1.10.40.70">
    <property type="match status" value="1"/>
</dbReference>
<dbReference type="InterPro" id="IPR037257">
    <property type="entry name" value="T2SS_E_N_sf"/>
</dbReference>
<evidence type="ECO:0000256" key="1">
    <source>
        <dbReference type="ARBA" id="ARBA00006611"/>
    </source>
</evidence>
<dbReference type="SUPFAM" id="SSF160246">
    <property type="entry name" value="EspE N-terminal domain-like"/>
    <property type="match status" value="1"/>
</dbReference>
<dbReference type="InterPro" id="IPR003593">
    <property type="entry name" value="AAA+_ATPase"/>
</dbReference>
<evidence type="ECO:0000256" key="3">
    <source>
        <dbReference type="ARBA" id="ARBA00022840"/>
    </source>
</evidence>
<dbReference type="PANTHER" id="PTHR30258">
    <property type="entry name" value="TYPE II SECRETION SYSTEM PROTEIN GSPE-RELATED"/>
    <property type="match status" value="1"/>
</dbReference>
<dbReference type="PROSITE" id="PS00662">
    <property type="entry name" value="T2SP_E"/>
    <property type="match status" value="1"/>
</dbReference>
<dbReference type="SUPFAM" id="SSF52540">
    <property type="entry name" value="P-loop containing nucleoside triphosphate hydrolases"/>
    <property type="match status" value="1"/>
</dbReference>
<dbReference type="Pfam" id="PF00437">
    <property type="entry name" value="T2SSE"/>
    <property type="match status" value="1"/>
</dbReference>
<dbReference type="SMART" id="SM00382">
    <property type="entry name" value="AAA"/>
    <property type="match status" value="1"/>
</dbReference>
<dbReference type="Gene3D" id="3.30.450.90">
    <property type="match status" value="1"/>
</dbReference>
<dbReference type="InterPro" id="IPR007831">
    <property type="entry name" value="T2SS_GspE_N"/>
</dbReference>
<gene>
    <name evidence="5" type="primary">tadA</name>
    <name evidence="5" type="ORF">HZZ13_36055</name>
</gene>
<name>A0ABS0Q105_9BRAD</name>
<proteinExistence type="inferred from homology"/>
<protein>
    <submittedName>
        <fullName evidence="5">Flp pilus assembly complex ATPase component TadA</fullName>
    </submittedName>
</protein>
<dbReference type="Gene3D" id="3.40.50.300">
    <property type="entry name" value="P-loop containing nucleotide triphosphate hydrolases"/>
    <property type="match status" value="1"/>
</dbReference>
<sequence>MQAASAVKADSMPSLASQEGAVDRAAASSFLEAFGSFLLDSKKLDSQALERARRAALSTGERIDRVLGKLGLLPDTELALSLAAFLKIPIANLSSIPAAPVLPETIDADFVRFNRVLPLRIDGSRLDVGTTDPLSDEPLRALAYATDLTVSVQLFLPADFDRALDTVYGGTKSDGHAQVAGTDASEHDLQRLRDLASEAPTIRLVNQIITEAVEQRASDIHVEPTADAVLVRYRIDGVLRLVKSLGMETRAAVTSRVKIMSRLDIAERRLPQDGRTKIAVRGVDVDFRVSTIPTAFGESVVMRILDRSQIRLDFTELGFDRTRIGYFDDLLKQPDGIILVTGPTGSGKTTTLYTALQTLNTAERKLFTVEDPIEYQLKGINQVQVQSGIGLTFPAALRSILRQDPDIIMIGEIRDLETARIAVQASLTGHLVFSTLHTNSAVSTMTRLTDMGIENYLLVSTVKAVTAQRLTRRLCPHCSVPHPNAAYLADDIRRRLKRLSPAAIPDIRQKHGCDQCGGTGFQGRSTISEFLFLDPTIQRLVLAIAPETEIEAAARDAGMITMYEDGLEKVWRGQTTVEEVVRATRSH</sequence>
<dbReference type="CDD" id="cd01129">
    <property type="entry name" value="PulE-GspE-like"/>
    <property type="match status" value="1"/>
</dbReference>
<feature type="domain" description="Bacterial type II secretion system protein E" evidence="4">
    <location>
        <begin position="401"/>
        <end position="415"/>
    </location>
</feature>
<accession>A0ABS0Q105</accession>
<evidence type="ECO:0000313" key="5">
    <source>
        <dbReference type="EMBL" id="MBH5403170.1"/>
    </source>
</evidence>
<comment type="caution">
    <text evidence="5">The sequence shown here is derived from an EMBL/GenBank/DDBJ whole genome shotgun (WGS) entry which is preliminary data.</text>
</comment>
<dbReference type="Pfam" id="PF05157">
    <property type="entry name" value="MshEN"/>
    <property type="match status" value="1"/>
</dbReference>
<evidence type="ECO:0000256" key="2">
    <source>
        <dbReference type="ARBA" id="ARBA00022741"/>
    </source>
</evidence>
<dbReference type="InterPro" id="IPR001482">
    <property type="entry name" value="T2SS/T4SS_dom"/>
</dbReference>
<organism evidence="5 6">
    <name type="scientific">Bradyrhizobium agreste</name>
    <dbReference type="NCBI Taxonomy" id="2751811"/>
    <lineage>
        <taxon>Bacteria</taxon>
        <taxon>Pseudomonadati</taxon>
        <taxon>Pseudomonadota</taxon>
        <taxon>Alphaproteobacteria</taxon>
        <taxon>Hyphomicrobiales</taxon>
        <taxon>Nitrobacteraceae</taxon>
        <taxon>Bradyrhizobium</taxon>
    </lineage>
</organism>
<comment type="similarity">
    <text evidence="1">Belongs to the GSP E family.</text>
</comment>
<reference evidence="5 6" key="1">
    <citation type="submission" date="2020-07" db="EMBL/GenBank/DDBJ databases">
        <title>Bradyrhizobium diversity isolated from nodules of indigenous legumes of Western Australia.</title>
        <authorList>
            <person name="Klepa M.S."/>
        </authorList>
    </citation>
    <scope>NUCLEOTIDE SEQUENCE [LARGE SCALE GENOMIC DNA]</scope>
    <source>
        <strain evidence="5 6">CNPSo 4010</strain>
    </source>
</reference>
<keyword evidence="3" id="KW-0067">ATP-binding</keyword>
<dbReference type="EMBL" id="JACCHP010000047">
    <property type="protein sequence ID" value="MBH5403170.1"/>
    <property type="molecule type" value="Genomic_DNA"/>
</dbReference>
<dbReference type="InterPro" id="IPR027417">
    <property type="entry name" value="P-loop_NTPase"/>
</dbReference>